<protein>
    <recommendedName>
        <fullName evidence="4">Phosphoribosyl-ATP pyrophosphohydrolase</fullName>
    </recommendedName>
</protein>
<organism evidence="2 3">
    <name type="scientific">Mucilaginibacter calamicampi</name>
    <dbReference type="NCBI Taxonomy" id="1302352"/>
    <lineage>
        <taxon>Bacteria</taxon>
        <taxon>Pseudomonadati</taxon>
        <taxon>Bacteroidota</taxon>
        <taxon>Sphingobacteriia</taxon>
        <taxon>Sphingobacteriales</taxon>
        <taxon>Sphingobacteriaceae</taxon>
        <taxon>Mucilaginibacter</taxon>
    </lineage>
</organism>
<gene>
    <name evidence="2" type="ORF">ACFQZS_02615</name>
</gene>
<dbReference type="InterPro" id="IPR023292">
    <property type="entry name" value="NTP_PyroPHydrolase-like_dom_sf"/>
</dbReference>
<evidence type="ECO:0008006" key="4">
    <source>
        <dbReference type="Google" id="ProtNLM"/>
    </source>
</evidence>
<dbReference type="Pfam" id="PF01503">
    <property type="entry name" value="PRA-PH"/>
    <property type="match status" value="1"/>
</dbReference>
<keyword evidence="3" id="KW-1185">Reference proteome</keyword>
<feature type="coiled-coil region" evidence="1">
    <location>
        <begin position="34"/>
        <end position="61"/>
    </location>
</feature>
<dbReference type="InterPro" id="IPR033653">
    <property type="entry name" value="NTP-PPase_DR2231-like"/>
</dbReference>
<sequence>MDISIKDPSPLTQVAEFHTTFKHPVLPKPIIPAMERCKLRIELLSEELKELQEAVDNNDIVEVADALCDLQYVLAGAVLEFGLAEKFKDLFDEVHRSNMSKACKTAEEADATVAHYKLNNNTDSYHQKVEDLFLVYRTPDNKTLKSVNYSPADLRSILG</sequence>
<dbReference type="RefSeq" id="WP_377097020.1">
    <property type="nucleotide sequence ID" value="NZ_JBHTHU010000001.1"/>
</dbReference>
<evidence type="ECO:0000256" key="1">
    <source>
        <dbReference type="SAM" id="Coils"/>
    </source>
</evidence>
<comment type="caution">
    <text evidence="2">The sequence shown here is derived from an EMBL/GenBank/DDBJ whole genome shotgun (WGS) entry which is preliminary data.</text>
</comment>
<evidence type="ECO:0000313" key="2">
    <source>
        <dbReference type="EMBL" id="MFD0749017.1"/>
    </source>
</evidence>
<dbReference type="InterPro" id="IPR021130">
    <property type="entry name" value="PRib-ATP_PPHydrolase-like"/>
</dbReference>
<dbReference type="Proteomes" id="UP001596958">
    <property type="component" value="Unassembled WGS sequence"/>
</dbReference>
<dbReference type="EMBL" id="JBHTHU010000001">
    <property type="protein sequence ID" value="MFD0749017.1"/>
    <property type="molecule type" value="Genomic_DNA"/>
</dbReference>
<accession>A0ABW2YRI0</accession>
<name>A0ABW2YRI0_9SPHI</name>
<keyword evidence="1" id="KW-0175">Coiled coil</keyword>
<reference evidence="3" key="1">
    <citation type="journal article" date="2019" name="Int. J. Syst. Evol. Microbiol.">
        <title>The Global Catalogue of Microorganisms (GCM) 10K type strain sequencing project: providing services to taxonomists for standard genome sequencing and annotation.</title>
        <authorList>
            <consortium name="The Broad Institute Genomics Platform"/>
            <consortium name="The Broad Institute Genome Sequencing Center for Infectious Disease"/>
            <person name="Wu L."/>
            <person name="Ma J."/>
        </authorList>
    </citation>
    <scope>NUCLEOTIDE SEQUENCE [LARGE SCALE GENOMIC DNA]</scope>
    <source>
        <strain evidence="3">CCUG 63418</strain>
    </source>
</reference>
<proteinExistence type="predicted"/>
<dbReference type="Gene3D" id="1.10.3420.10">
    <property type="entry name" value="putative ntp pyrophosphohydrolase like domain"/>
    <property type="match status" value="1"/>
</dbReference>
<evidence type="ECO:0000313" key="3">
    <source>
        <dbReference type="Proteomes" id="UP001596958"/>
    </source>
</evidence>
<dbReference type="CDD" id="cd11530">
    <property type="entry name" value="NTP-PPase_DR2231_like"/>
    <property type="match status" value="1"/>
</dbReference>